<dbReference type="AlphaFoldDB" id="A0ABD6F2E0"/>
<keyword evidence="1" id="KW-0344">Guanine-nucleotide releasing factor</keyword>
<comment type="caution">
    <text evidence="2">The sequence shown here is derived from an EMBL/GenBank/DDBJ whole genome shotgun (WGS) entry which is preliminary data.</text>
</comment>
<dbReference type="InterPro" id="IPR051336">
    <property type="entry name" value="RhoGEF_Guanine_NuclExch_SF"/>
</dbReference>
<accession>A0ABD6F2E0</accession>
<dbReference type="Proteomes" id="UP001608902">
    <property type="component" value="Unassembled WGS sequence"/>
</dbReference>
<dbReference type="EMBL" id="JBGFUD010011436">
    <property type="protein sequence ID" value="MFH4983205.1"/>
    <property type="molecule type" value="Genomic_DNA"/>
</dbReference>
<name>A0ABD6F2E0_9BILA</name>
<dbReference type="PANTHER" id="PTHR22826">
    <property type="entry name" value="RHO GUANINE EXCHANGE FACTOR-RELATED"/>
    <property type="match status" value="1"/>
</dbReference>
<evidence type="ECO:0000313" key="2">
    <source>
        <dbReference type="EMBL" id="MFH4983205.1"/>
    </source>
</evidence>
<organism evidence="2 3">
    <name type="scientific">Gnathostoma spinigerum</name>
    <dbReference type="NCBI Taxonomy" id="75299"/>
    <lineage>
        <taxon>Eukaryota</taxon>
        <taxon>Metazoa</taxon>
        <taxon>Ecdysozoa</taxon>
        <taxon>Nematoda</taxon>
        <taxon>Chromadorea</taxon>
        <taxon>Rhabditida</taxon>
        <taxon>Spirurina</taxon>
        <taxon>Gnathostomatomorpha</taxon>
        <taxon>Gnathostomatoidea</taxon>
        <taxon>Gnathostomatidae</taxon>
        <taxon>Gnathostoma</taxon>
    </lineage>
</organism>
<keyword evidence="3" id="KW-1185">Reference proteome</keyword>
<evidence type="ECO:0000313" key="3">
    <source>
        <dbReference type="Proteomes" id="UP001608902"/>
    </source>
</evidence>
<dbReference type="GO" id="GO:0005085">
    <property type="term" value="F:guanyl-nucleotide exchange factor activity"/>
    <property type="evidence" value="ECO:0007669"/>
    <property type="project" value="UniProtKB-KW"/>
</dbReference>
<gene>
    <name evidence="2" type="ORF">AB6A40_009914</name>
</gene>
<protein>
    <submittedName>
        <fullName evidence="2">Uncharacterized protein</fullName>
    </submittedName>
</protein>
<sequence>MDNVHESCRKAEDILHVLRDRVAQLPGSRDRNGRPVIVFPARESSAAINPDHLRNILLYLHAVTAFVQEISFNNWI</sequence>
<reference evidence="2 3" key="1">
    <citation type="submission" date="2024-08" db="EMBL/GenBank/DDBJ databases">
        <title>Gnathostoma spinigerum genome.</title>
        <authorList>
            <person name="Gonzalez-Bertolin B."/>
            <person name="Monzon S."/>
            <person name="Zaballos A."/>
            <person name="Jimenez P."/>
            <person name="Dekumyoy P."/>
            <person name="Varona S."/>
            <person name="Cuesta I."/>
            <person name="Sumanam S."/>
            <person name="Adisakwattana P."/>
            <person name="Gasser R.B."/>
            <person name="Hernandez-Gonzalez A."/>
            <person name="Young N.D."/>
            <person name="Perteguer M.J."/>
        </authorList>
    </citation>
    <scope>NUCLEOTIDE SEQUENCE [LARGE SCALE GENOMIC DNA]</scope>
    <source>
        <strain evidence="2">AL3</strain>
        <tissue evidence="2">Liver</tissue>
    </source>
</reference>
<dbReference type="PANTHER" id="PTHR22826:SF106">
    <property type="entry name" value="TRIO, ISOFORM A"/>
    <property type="match status" value="1"/>
</dbReference>
<evidence type="ECO:0000256" key="1">
    <source>
        <dbReference type="ARBA" id="ARBA00022658"/>
    </source>
</evidence>
<proteinExistence type="predicted"/>